<dbReference type="Gene3D" id="2.60.40.10">
    <property type="entry name" value="Immunoglobulins"/>
    <property type="match status" value="1"/>
</dbReference>
<keyword evidence="3" id="KW-0349">Heme</keyword>
<dbReference type="PROSITE" id="PS51007">
    <property type="entry name" value="CYTC"/>
    <property type="match status" value="1"/>
</dbReference>
<evidence type="ECO:0000256" key="2">
    <source>
        <dbReference type="ARBA" id="ARBA00023004"/>
    </source>
</evidence>
<dbReference type="RefSeq" id="WP_072905849.1">
    <property type="nucleotide sequence ID" value="NZ_FQZT01000002.1"/>
</dbReference>
<dbReference type="STRING" id="1122189.SAMN02745165_00810"/>
<dbReference type="Pfam" id="PF00801">
    <property type="entry name" value="PKD"/>
    <property type="match status" value="1"/>
</dbReference>
<protein>
    <submittedName>
        <fullName evidence="6">PKD domain-containing protein</fullName>
    </submittedName>
</protein>
<reference evidence="6 7" key="1">
    <citation type="submission" date="2016-11" db="EMBL/GenBank/DDBJ databases">
        <authorList>
            <person name="Jaros S."/>
            <person name="Januszkiewicz K."/>
            <person name="Wedrychowicz H."/>
        </authorList>
    </citation>
    <scope>NUCLEOTIDE SEQUENCE [LARGE SCALE GENOMIC DNA]</scope>
    <source>
        <strain evidence="6 7">DSM 5091</strain>
    </source>
</reference>
<evidence type="ECO:0000259" key="4">
    <source>
        <dbReference type="PROSITE" id="PS50093"/>
    </source>
</evidence>
<name>A0A1M6DUL6_MALRU</name>
<dbReference type="Proteomes" id="UP000184171">
    <property type="component" value="Unassembled WGS sequence"/>
</dbReference>
<dbReference type="GO" id="GO:0046872">
    <property type="term" value="F:metal ion binding"/>
    <property type="evidence" value="ECO:0007669"/>
    <property type="project" value="UniProtKB-KW"/>
</dbReference>
<dbReference type="SUPFAM" id="SSF48695">
    <property type="entry name" value="Multiheme cytochromes"/>
    <property type="match status" value="2"/>
</dbReference>
<feature type="domain" description="Cytochrome c" evidence="5">
    <location>
        <begin position="353"/>
        <end position="472"/>
    </location>
</feature>
<keyword evidence="1 3" id="KW-0479">Metal-binding</keyword>
<evidence type="ECO:0000256" key="3">
    <source>
        <dbReference type="PROSITE-ProRule" id="PRU00433"/>
    </source>
</evidence>
<dbReference type="GO" id="GO:0009055">
    <property type="term" value="F:electron transfer activity"/>
    <property type="evidence" value="ECO:0007669"/>
    <property type="project" value="InterPro"/>
</dbReference>
<dbReference type="PROSITE" id="PS50093">
    <property type="entry name" value="PKD"/>
    <property type="match status" value="1"/>
</dbReference>
<evidence type="ECO:0000256" key="1">
    <source>
        <dbReference type="ARBA" id="ARBA00022723"/>
    </source>
</evidence>
<dbReference type="InterPro" id="IPR036280">
    <property type="entry name" value="Multihaem_cyt_sf"/>
</dbReference>
<dbReference type="AlphaFoldDB" id="A0A1M6DUL6"/>
<dbReference type="OrthoDB" id="5389061at2"/>
<feature type="domain" description="PKD" evidence="4">
    <location>
        <begin position="796"/>
        <end position="895"/>
    </location>
</feature>
<dbReference type="InterPro" id="IPR000601">
    <property type="entry name" value="PKD_dom"/>
</dbReference>
<gene>
    <name evidence="6" type="ORF">SAMN02745165_00810</name>
</gene>
<dbReference type="GO" id="GO:0020037">
    <property type="term" value="F:heme binding"/>
    <property type="evidence" value="ECO:0007669"/>
    <property type="project" value="InterPro"/>
</dbReference>
<dbReference type="InterPro" id="IPR035986">
    <property type="entry name" value="PKD_dom_sf"/>
</dbReference>
<evidence type="ECO:0000313" key="6">
    <source>
        <dbReference type="EMBL" id="SHI76865.1"/>
    </source>
</evidence>
<accession>A0A1M6DUL6</accession>
<evidence type="ECO:0000259" key="5">
    <source>
        <dbReference type="PROSITE" id="PS51007"/>
    </source>
</evidence>
<keyword evidence="2 3" id="KW-0408">Iron</keyword>
<dbReference type="EMBL" id="FQZT01000002">
    <property type="protein sequence ID" value="SHI76865.1"/>
    <property type="molecule type" value="Genomic_DNA"/>
</dbReference>
<evidence type="ECO:0000313" key="7">
    <source>
        <dbReference type="Proteomes" id="UP000184171"/>
    </source>
</evidence>
<proteinExistence type="predicted"/>
<dbReference type="SUPFAM" id="SSF49299">
    <property type="entry name" value="PKD domain"/>
    <property type="match status" value="1"/>
</dbReference>
<sequence>MTAYNAAEGKYDVVNSLLDTVSGEQAVPFDYGTEAEFIKKVDLSVAGNIMDCGECHVGGGAMEYIPHPDMTKRTPLVDLATTGVVGFGGTAGVAAPITAANYTAFNYFIDNYDVDGDGNKTEAQYIDYAQAGVMEMDCLMCHLPGYDYVERRHQLRTGKLGSLAAIGAGFASDNGAAYGTANFGTTVVYDNVPDNGSNLQLSGTWMDENIAAVPDANNCAFCHMNEFSVDWKKRGDHWAPEGQYDFAYEVHYNLGCMGCHERDTDTPPSWVGSDPTSLAENYVAQGLGSLGHDPAKGMYAQYSGLYNKNDNVQFKDCVDCHVTGTEGGQAYGAPNPTAAHEAAGLNAVVAQGANTMDGNAKVSHIDMMHCSTCHSRKIDSYAWGNTGAPMIDATGADHDGRLTDHENTYVTKPDMTDQTSLQWFKGKLRAVQPSATMFYRDKNDTPALDANFDGRPHGMDALLMTDVLAVNAVNGWNAISYDTHGNVTQADFATRLGALATYIENKAGVAAGTAKIKFSIFHVNFANQHAVSPAQYAWGSGAGNNPLDPADDNVDTCTDCHSSASNFYNGFVDTTGPTVMNYGASTSQRVPFTKVNGFSQPTDWHPNQFDKFAKRSIAIQISNVDNGNGGLTTRSVQKSENAYEASFMTTADFAPSYTSSGAIDFTGFEKGWLLKVQAREIATGTVTTRSKAVGVGGGAADVANVTELLASLGTFTSDFEFTVTADGAGTGITITADPGYEIKLAGGVDNSASFKLSHAAYQPATWTAVDGSTHTGRASWVAYLDSIDSSDLPAAGEAIIVGLPATVEVGSTVTLTADETANDDAGSVSYSWICNDTTDDPETPDVNEGILDGPVVDKTFSKIGTWTVTLRVVDTYGDLITVSQDVQVTAPAPAADIAVDSPSGLDNSVTFSNLPAHDMLYIIWGDGARQRVYDTAASVSVPHNFSASSRYFDGSNYNYRTTVYVYNGSTRVDIKREILTIAP</sequence>
<dbReference type="InterPro" id="IPR009056">
    <property type="entry name" value="Cyt_c-like_dom"/>
</dbReference>
<keyword evidence="7" id="KW-1185">Reference proteome</keyword>
<dbReference type="InterPro" id="IPR013783">
    <property type="entry name" value="Ig-like_fold"/>
</dbReference>
<organism evidence="6 7">
    <name type="scientific">Malonomonas rubra DSM 5091</name>
    <dbReference type="NCBI Taxonomy" id="1122189"/>
    <lineage>
        <taxon>Bacteria</taxon>
        <taxon>Pseudomonadati</taxon>
        <taxon>Thermodesulfobacteriota</taxon>
        <taxon>Desulfuromonadia</taxon>
        <taxon>Desulfuromonadales</taxon>
        <taxon>Geopsychrobacteraceae</taxon>
        <taxon>Malonomonas</taxon>
    </lineage>
</organism>